<evidence type="ECO:0000313" key="8">
    <source>
        <dbReference type="Proteomes" id="UP000000366"/>
    </source>
</evidence>
<dbReference type="STRING" id="420662.Mpe_A0333"/>
<dbReference type="PANTHER" id="PTHR43667:SF1">
    <property type="entry name" value="CYCLOPROPANE-FATTY-ACYL-PHOSPHOLIPID SYNTHASE"/>
    <property type="match status" value="1"/>
</dbReference>
<organism evidence="7 8">
    <name type="scientific">Methylibium petroleiphilum (strain ATCC BAA-1232 / LMG 22953 / PM1)</name>
    <dbReference type="NCBI Taxonomy" id="420662"/>
    <lineage>
        <taxon>Bacteria</taxon>
        <taxon>Pseudomonadati</taxon>
        <taxon>Pseudomonadota</taxon>
        <taxon>Betaproteobacteria</taxon>
        <taxon>Burkholderiales</taxon>
        <taxon>Sphaerotilaceae</taxon>
        <taxon>Methylibium</taxon>
    </lineage>
</organism>
<evidence type="ECO:0000313" key="7">
    <source>
        <dbReference type="EMBL" id="ABM93295.1"/>
    </source>
</evidence>
<keyword evidence="8" id="KW-1185">Reference proteome</keyword>
<evidence type="ECO:0000256" key="1">
    <source>
        <dbReference type="ARBA" id="ARBA00010815"/>
    </source>
</evidence>
<evidence type="ECO:0000256" key="3">
    <source>
        <dbReference type="ARBA" id="ARBA00022679"/>
    </source>
</evidence>
<dbReference type="AlphaFoldDB" id="A2SCK6"/>
<dbReference type="InterPro" id="IPR050723">
    <property type="entry name" value="CFA/CMAS"/>
</dbReference>
<dbReference type="KEGG" id="mpt:Mpe_A0333"/>
<reference evidence="7 8" key="1">
    <citation type="journal article" date="2007" name="J. Bacteriol.">
        <title>Whole-genome analysis of the methyl tert-butyl ether-degrading beta-proteobacterium Methylibium petroleiphilum PM1.</title>
        <authorList>
            <person name="Kane S.R."/>
            <person name="Chakicherla A.Y."/>
            <person name="Chain P.S.G."/>
            <person name="Schmidt R."/>
            <person name="Shin M.W."/>
            <person name="Legler T.C."/>
            <person name="Scow K.M."/>
            <person name="Larimer F.W."/>
            <person name="Lucas S.M."/>
            <person name="Richardson P.M."/>
            <person name="Hristova K.R."/>
        </authorList>
    </citation>
    <scope>NUCLEOTIDE SEQUENCE [LARGE SCALE GENOMIC DNA]</scope>
    <source>
        <strain evidence="8">ATCC BAA-1232 / LMG 22953 / PM1</strain>
    </source>
</reference>
<comment type="similarity">
    <text evidence="1">Belongs to the CFA/CMAS family.</text>
</comment>
<dbReference type="Proteomes" id="UP000000366">
    <property type="component" value="Chromosome"/>
</dbReference>
<dbReference type="RefSeq" id="WP_011827934.1">
    <property type="nucleotide sequence ID" value="NC_008825.1"/>
</dbReference>
<dbReference type="GO" id="GO:0008825">
    <property type="term" value="F:cyclopropane-fatty-acyl-phospholipid synthase activity"/>
    <property type="evidence" value="ECO:0007669"/>
    <property type="project" value="UniProtKB-EC"/>
</dbReference>
<dbReference type="PANTHER" id="PTHR43667">
    <property type="entry name" value="CYCLOPROPANE-FATTY-ACYL-PHOSPHOLIPID SYNTHASE"/>
    <property type="match status" value="1"/>
</dbReference>
<dbReference type="Pfam" id="PF02353">
    <property type="entry name" value="CMAS"/>
    <property type="match status" value="1"/>
</dbReference>
<dbReference type="GO" id="GO:0008610">
    <property type="term" value="P:lipid biosynthetic process"/>
    <property type="evidence" value="ECO:0007669"/>
    <property type="project" value="InterPro"/>
</dbReference>
<name>A2SCK6_METPP</name>
<evidence type="ECO:0000256" key="2">
    <source>
        <dbReference type="ARBA" id="ARBA00022603"/>
    </source>
</evidence>
<dbReference type="InterPro" id="IPR029063">
    <property type="entry name" value="SAM-dependent_MTases_sf"/>
</dbReference>
<evidence type="ECO:0000256" key="5">
    <source>
        <dbReference type="ARBA" id="ARBA00023098"/>
    </source>
</evidence>
<dbReference type="InterPro" id="IPR003333">
    <property type="entry name" value="CMAS"/>
</dbReference>
<keyword evidence="4" id="KW-0949">S-adenosyl-L-methionine</keyword>
<protein>
    <submittedName>
        <fullName evidence="7">Cyclopropane-fatty-acyl-phospholipid synthase</fullName>
        <ecNumber evidence="7">2.1.1.79</ecNumber>
    </submittedName>
</protein>
<feature type="compositionally biased region" description="Polar residues" evidence="6">
    <location>
        <begin position="1"/>
        <end position="14"/>
    </location>
</feature>
<evidence type="ECO:0000256" key="4">
    <source>
        <dbReference type="ARBA" id="ARBA00022691"/>
    </source>
</evidence>
<dbReference type="eggNOG" id="COG2230">
    <property type="taxonomic scope" value="Bacteria"/>
</dbReference>
<dbReference type="HOGENOM" id="CLU_026434_6_2_4"/>
<feature type="region of interest" description="Disordered" evidence="6">
    <location>
        <begin position="1"/>
        <end position="21"/>
    </location>
</feature>
<accession>A2SCK6</accession>
<evidence type="ECO:0000256" key="6">
    <source>
        <dbReference type="SAM" id="MobiDB-lite"/>
    </source>
</evidence>
<dbReference type="PIRSF" id="PIRSF003085">
    <property type="entry name" value="CMAS"/>
    <property type="match status" value="1"/>
</dbReference>
<proteinExistence type="inferred from homology"/>
<dbReference type="SUPFAM" id="SSF53335">
    <property type="entry name" value="S-adenosyl-L-methionine-dependent methyltransferases"/>
    <property type="match status" value="1"/>
</dbReference>
<gene>
    <name evidence="7" type="ordered locus">Mpe_A0333</name>
</gene>
<sequence length="445" mass="49100">MSTLKPMTTPSIDGNATAPRSGAPARWIATVSARLQSLPVRTRLELPGGIAVGAEHASVVLRLLDARLLPLLALGQVGRLAEAYVEGQLQIDGTMRDLAEVAAALVPGDPTRLDDAAGPARWWSRLRRSSRSLSRHQPRRDREQIEFHYDVSNDFYALWLDPRRVYSCAYWPDGVNTLAAAQEAKLELLCRKLMLRPGERLLDVGAGWGALLLWAAEHHGVRAHGITLSTQQHAYVMRLIAERGLADRVSIALCDYRDVPEHGTDGGPYDKIASIGMFEHVGRAQLLPYFRKLRRLLKPGGLLMNHGITAGGLHNEQLGAGIGDFVERYIFPGGELVHVSHVMAAMAEAGLETLDVENLRPHYARTLWAWSDALEARLDAARALTSERVVHAYRLYLAGSAMGFERGWMSLNQLLASRPDGKVGATPVRGAQSVYPFQRDHLYRS</sequence>
<dbReference type="Gene3D" id="3.40.50.150">
    <property type="entry name" value="Vaccinia Virus protein VP39"/>
    <property type="match status" value="1"/>
</dbReference>
<keyword evidence="2 7" id="KW-0489">Methyltransferase</keyword>
<dbReference type="GO" id="GO:0032259">
    <property type="term" value="P:methylation"/>
    <property type="evidence" value="ECO:0007669"/>
    <property type="project" value="UniProtKB-KW"/>
</dbReference>
<dbReference type="EMBL" id="CP000555">
    <property type="protein sequence ID" value="ABM93295.1"/>
    <property type="molecule type" value="Genomic_DNA"/>
</dbReference>
<dbReference type="CDD" id="cd02440">
    <property type="entry name" value="AdoMet_MTases"/>
    <property type="match status" value="1"/>
</dbReference>
<dbReference type="EC" id="2.1.1.79" evidence="7"/>
<keyword evidence="5" id="KW-0443">Lipid metabolism</keyword>
<keyword evidence="3 7" id="KW-0808">Transferase</keyword>